<proteinExistence type="predicted"/>
<dbReference type="GO" id="GO:0016829">
    <property type="term" value="F:lyase activity"/>
    <property type="evidence" value="ECO:0007669"/>
    <property type="project" value="UniProtKB-KW"/>
</dbReference>
<comment type="caution">
    <text evidence="3">The sequence shown here is derived from an EMBL/GenBank/DDBJ whole genome shotgun (WGS) entry which is preliminary data.</text>
</comment>
<evidence type="ECO:0000313" key="3">
    <source>
        <dbReference type="EMBL" id="GAF78626.1"/>
    </source>
</evidence>
<evidence type="ECO:0000256" key="1">
    <source>
        <dbReference type="ARBA" id="ARBA00023239"/>
    </source>
</evidence>
<dbReference type="AlphaFoldDB" id="X0SU09"/>
<dbReference type="SMART" id="SM00858">
    <property type="entry name" value="SAF"/>
    <property type="match status" value="1"/>
</dbReference>
<dbReference type="PANTHER" id="PTHR30536">
    <property type="entry name" value="ALTRONATE/GALACTARATE DEHYDRATASE"/>
    <property type="match status" value="1"/>
</dbReference>
<keyword evidence="1" id="KW-0456">Lyase</keyword>
<sequence length="80" mass="8068">MDARDNVAVVTANVKAGDAVELGDGSEVRASEAIARGGKVALTSIAAGDAVIRYGEEIGLATADIATGQHVHTHNLGGRE</sequence>
<accession>X0SU09</accession>
<gene>
    <name evidence="3" type="ORF">S01H1_03580</name>
</gene>
<protein>
    <recommendedName>
        <fullName evidence="2">SAF domain-containing protein</fullName>
    </recommendedName>
</protein>
<dbReference type="GO" id="GO:0019698">
    <property type="term" value="P:D-galacturonate catabolic process"/>
    <property type="evidence" value="ECO:0007669"/>
    <property type="project" value="TreeGrafter"/>
</dbReference>
<dbReference type="Gene3D" id="2.30.130.110">
    <property type="match status" value="1"/>
</dbReference>
<reference evidence="3" key="1">
    <citation type="journal article" date="2014" name="Front. Microbiol.">
        <title>High frequency of phylogenetically diverse reductive dehalogenase-homologous genes in deep subseafloor sedimentary metagenomes.</title>
        <authorList>
            <person name="Kawai M."/>
            <person name="Futagami T."/>
            <person name="Toyoda A."/>
            <person name="Takaki Y."/>
            <person name="Nishi S."/>
            <person name="Hori S."/>
            <person name="Arai W."/>
            <person name="Tsubouchi T."/>
            <person name="Morono Y."/>
            <person name="Uchiyama I."/>
            <person name="Ito T."/>
            <person name="Fujiyama A."/>
            <person name="Inagaki F."/>
            <person name="Takami H."/>
        </authorList>
    </citation>
    <scope>NUCLEOTIDE SEQUENCE</scope>
    <source>
        <strain evidence="3">Expedition CK06-06</strain>
    </source>
</reference>
<dbReference type="Pfam" id="PF08666">
    <property type="entry name" value="SAF"/>
    <property type="match status" value="1"/>
</dbReference>
<dbReference type="InterPro" id="IPR013974">
    <property type="entry name" value="SAF"/>
</dbReference>
<dbReference type="CDD" id="cd11613">
    <property type="entry name" value="SAF_AH_GD"/>
    <property type="match status" value="1"/>
</dbReference>
<evidence type="ECO:0000259" key="2">
    <source>
        <dbReference type="SMART" id="SM00858"/>
    </source>
</evidence>
<name>X0SU09_9ZZZZ</name>
<dbReference type="EMBL" id="BARS01001941">
    <property type="protein sequence ID" value="GAF78626.1"/>
    <property type="molecule type" value="Genomic_DNA"/>
</dbReference>
<dbReference type="InterPro" id="IPR044144">
    <property type="entry name" value="SAF_UxaA/GarD"/>
</dbReference>
<dbReference type="InterPro" id="IPR052172">
    <property type="entry name" value="UxaA_altronate/galactarate_dh"/>
</dbReference>
<feature type="domain" description="SAF" evidence="2">
    <location>
        <begin position="5"/>
        <end position="77"/>
    </location>
</feature>
<organism evidence="3">
    <name type="scientific">marine sediment metagenome</name>
    <dbReference type="NCBI Taxonomy" id="412755"/>
    <lineage>
        <taxon>unclassified sequences</taxon>
        <taxon>metagenomes</taxon>
        <taxon>ecological metagenomes</taxon>
    </lineage>
</organism>
<dbReference type="PANTHER" id="PTHR30536:SF5">
    <property type="entry name" value="ALTRONATE DEHYDRATASE"/>
    <property type="match status" value="1"/>
</dbReference>